<evidence type="ECO:0000313" key="1">
    <source>
        <dbReference type="EMBL" id="KAI2392129.1"/>
    </source>
</evidence>
<dbReference type="EMBL" id="JALBCA010000008">
    <property type="protein sequence ID" value="KAI2392129.1"/>
    <property type="molecule type" value="Genomic_DNA"/>
</dbReference>
<accession>A0ACB8V3X3</accession>
<organism evidence="1">
    <name type="scientific">Ophidiomyces ophidiicola</name>
    <dbReference type="NCBI Taxonomy" id="1387563"/>
    <lineage>
        <taxon>Eukaryota</taxon>
        <taxon>Fungi</taxon>
        <taxon>Dikarya</taxon>
        <taxon>Ascomycota</taxon>
        <taxon>Pezizomycotina</taxon>
        <taxon>Eurotiomycetes</taxon>
        <taxon>Eurotiomycetidae</taxon>
        <taxon>Onygenales</taxon>
        <taxon>Onygenaceae</taxon>
        <taxon>Ophidiomyces</taxon>
    </lineage>
</organism>
<reference evidence="1" key="1">
    <citation type="journal article" date="2022" name="bioRxiv">
        <title>Population genetic analysis of Ophidiomyces ophidiicola, the causative agent of snake fungal disease, indicates recent introductions to the USA.</title>
        <authorList>
            <person name="Ladner J.T."/>
            <person name="Palmer J.M."/>
            <person name="Ettinger C.L."/>
            <person name="Stajich J.E."/>
            <person name="Farrell T.M."/>
            <person name="Glorioso B.M."/>
            <person name="Lawson B."/>
            <person name="Price S.J."/>
            <person name="Stengle A.G."/>
            <person name="Grear D.A."/>
            <person name="Lorch J.M."/>
        </authorList>
    </citation>
    <scope>NUCLEOTIDE SEQUENCE</scope>
    <source>
        <strain evidence="1">NWHC 24266-5</strain>
    </source>
</reference>
<sequence>MEKPAQQPTETSVTANEPATEKAPEKPQEAVASAATTTGELTGAIEVTDTTVKNVPADANEPASGMKTTSDGGPDVIQEVIAESGANTKDLKPDVPVDARPEYLVKNQPLSDLFDRLPSIIEAAAHNEMWGVTLKDAHDPPTANIMIKFLRANEGNVGLAENQLVQALQWRKQTNPLKLAESTFQASKFKGLGYITTYDGAENAEKIVFTWNIYGSVKDIGKTFGNLEEFINWRVALMELAIRELHLGDATSVMDYDGEDPYQMIQVHDYQNVSFLRMDPTIRTASRQTIEVFSAAYPELLKEKYFINVPMVMGWVFTALKVFLSKNTISKFHPITNGVNLAREFSSFANKIPEIYGGKGEALADTGRTVAFAEEISPDAQPQAEAEKNNAQGPETTDNILSEPPKDTVDQSVTVPTSAPADPRPN</sequence>
<proteinExistence type="predicted"/>
<comment type="caution">
    <text evidence="1">The sequence shown here is derived from an EMBL/GenBank/DDBJ whole genome shotgun (WGS) entry which is preliminary data.</text>
</comment>
<protein>
    <submittedName>
        <fullName evidence="1">Non-classical phosphatidylinositol transfer protein (PITP)</fullName>
    </submittedName>
</protein>
<gene>
    <name evidence="1" type="primary">SFH5</name>
    <name evidence="1" type="ORF">LOY88_000785</name>
</gene>
<name>A0ACB8V3X3_9EURO</name>